<keyword evidence="15" id="KW-1185">Reference proteome</keyword>
<sequence>MSNEKFEKKLAIRRDFVPKVADKQGVENRTGARQTTFMSSTLEQKDIISKQNCPWPPHDLIGREPLNRTLFDPKTLSTVFGFMKKGHFKPQNCSPYQKIAVVVPVRDREPQLRIFLNNFIPRIYRQQLEFTIYVVEQTPGNLFNKGMLINTGFIEAMKDMKYDCIVIHDVDILAEDDRILYTCGDNPAQLSTKIQKYGYRIPYERYFGGIVIFSTEQFEAINGCPNQFFGWGGADDELSSRVRRVHYNLSRPFHQYGHCGSVQHQKATRGTDRYKILRISESIWKKDGLFDLFDHAYTILEKQRKPLYVWIYRDIDMKKVRQKMVSYIHKGGKVHK</sequence>
<evidence type="ECO:0000256" key="11">
    <source>
        <dbReference type="RuleBase" id="RU368121"/>
    </source>
</evidence>
<dbReference type="OrthoDB" id="6052766at2759"/>
<keyword evidence="10 11" id="KW-0325">Glycoprotein</keyword>
<keyword evidence="9" id="KW-0472">Membrane</keyword>
<keyword evidence="4 11" id="KW-0328">Glycosyltransferase</keyword>
<evidence type="ECO:0000256" key="8">
    <source>
        <dbReference type="ARBA" id="ARBA00022989"/>
    </source>
</evidence>
<evidence type="ECO:0000256" key="7">
    <source>
        <dbReference type="ARBA" id="ARBA00022968"/>
    </source>
</evidence>
<evidence type="ECO:0000256" key="5">
    <source>
        <dbReference type="ARBA" id="ARBA00022679"/>
    </source>
</evidence>
<dbReference type="EC" id="2.4.1.-" evidence="11"/>
<dbReference type="Pfam" id="PF02709">
    <property type="entry name" value="Glyco_transf_7C"/>
    <property type="match status" value="1"/>
</dbReference>
<keyword evidence="7 11" id="KW-0735">Signal-anchor</keyword>
<dbReference type="EMBL" id="CACVKT020007808">
    <property type="protein sequence ID" value="CAC5410834.1"/>
    <property type="molecule type" value="Genomic_DNA"/>
</dbReference>
<dbReference type="AlphaFoldDB" id="A0A6J8DU83"/>
<reference evidence="14 15" key="1">
    <citation type="submission" date="2020-06" db="EMBL/GenBank/DDBJ databases">
        <authorList>
            <person name="Li R."/>
            <person name="Bekaert M."/>
        </authorList>
    </citation>
    <scope>NUCLEOTIDE SEQUENCE [LARGE SCALE GENOMIC DNA]</scope>
    <source>
        <strain evidence="15">wild</strain>
    </source>
</reference>
<keyword evidence="5 11" id="KW-0808">Transferase</keyword>
<evidence type="ECO:0000256" key="9">
    <source>
        <dbReference type="ARBA" id="ARBA00023136"/>
    </source>
</evidence>
<dbReference type="InterPro" id="IPR027791">
    <property type="entry name" value="Galactosyl_T_C"/>
</dbReference>
<comment type="similarity">
    <text evidence="3 11">Belongs to the glycosyltransferase 7 family.</text>
</comment>
<evidence type="ECO:0000259" key="12">
    <source>
        <dbReference type="Pfam" id="PF02709"/>
    </source>
</evidence>
<feature type="domain" description="Galactosyltransferase N-terminal" evidence="13">
    <location>
        <begin position="82"/>
        <end position="183"/>
    </location>
</feature>
<dbReference type="Proteomes" id="UP000507470">
    <property type="component" value="Unassembled WGS sequence"/>
</dbReference>
<evidence type="ECO:0000256" key="2">
    <source>
        <dbReference type="ARBA" id="ARBA00004922"/>
    </source>
</evidence>
<dbReference type="UniPathway" id="UPA00378"/>
<name>A0A6J8DU83_MYTCO</name>
<dbReference type="GO" id="GO:0008378">
    <property type="term" value="F:galactosyltransferase activity"/>
    <property type="evidence" value="ECO:0007669"/>
    <property type="project" value="TreeGrafter"/>
</dbReference>
<dbReference type="PANTHER" id="PTHR19300">
    <property type="entry name" value="BETA-1,4-GALACTOSYLTRANSFERASE"/>
    <property type="match status" value="1"/>
</dbReference>
<dbReference type="InterPro" id="IPR003859">
    <property type="entry name" value="Galactosyl_T"/>
</dbReference>
<feature type="domain" description="Galactosyltransferase C-terminal" evidence="12">
    <location>
        <begin position="189"/>
        <end position="265"/>
    </location>
</feature>
<proteinExistence type="inferred from homology"/>
<keyword evidence="6" id="KW-0812">Transmembrane</keyword>
<comment type="subcellular location">
    <subcellularLocation>
        <location evidence="1">Membrane</location>
        <topology evidence="1">Single-pass type II membrane protein</topology>
    </subcellularLocation>
</comment>
<dbReference type="InterPro" id="IPR029044">
    <property type="entry name" value="Nucleotide-diphossugar_trans"/>
</dbReference>
<dbReference type="PANTHER" id="PTHR19300:SF57">
    <property type="entry name" value="BETA-1,4-N-ACETYLGALACTOSAMINYLTRANSFERASE"/>
    <property type="match status" value="1"/>
</dbReference>
<evidence type="ECO:0000313" key="14">
    <source>
        <dbReference type="EMBL" id="CAC5410834.1"/>
    </source>
</evidence>
<evidence type="ECO:0000256" key="3">
    <source>
        <dbReference type="ARBA" id="ARBA00005735"/>
    </source>
</evidence>
<dbReference type="PRINTS" id="PR02050">
    <property type="entry name" value="B14GALTRFASE"/>
</dbReference>
<evidence type="ECO:0000259" key="13">
    <source>
        <dbReference type="Pfam" id="PF13733"/>
    </source>
</evidence>
<organism evidence="14 15">
    <name type="scientific">Mytilus coruscus</name>
    <name type="common">Sea mussel</name>
    <dbReference type="NCBI Taxonomy" id="42192"/>
    <lineage>
        <taxon>Eukaryota</taxon>
        <taxon>Metazoa</taxon>
        <taxon>Spiralia</taxon>
        <taxon>Lophotrochozoa</taxon>
        <taxon>Mollusca</taxon>
        <taxon>Bivalvia</taxon>
        <taxon>Autobranchia</taxon>
        <taxon>Pteriomorphia</taxon>
        <taxon>Mytilida</taxon>
        <taxon>Mytiloidea</taxon>
        <taxon>Mytilidae</taxon>
        <taxon>Mytilinae</taxon>
        <taxon>Mytilus</taxon>
    </lineage>
</organism>
<evidence type="ECO:0000256" key="4">
    <source>
        <dbReference type="ARBA" id="ARBA00022676"/>
    </source>
</evidence>
<accession>A0A6J8DU83</accession>
<keyword evidence="8" id="KW-1133">Transmembrane helix</keyword>
<dbReference type="GO" id="GO:0005794">
    <property type="term" value="C:Golgi apparatus"/>
    <property type="evidence" value="ECO:0007669"/>
    <property type="project" value="TreeGrafter"/>
</dbReference>
<comment type="function">
    <text evidence="11">Catalyses the transfer of galactose onto proteins or lipids.</text>
</comment>
<evidence type="ECO:0000256" key="10">
    <source>
        <dbReference type="ARBA" id="ARBA00023180"/>
    </source>
</evidence>
<evidence type="ECO:0000256" key="6">
    <source>
        <dbReference type="ARBA" id="ARBA00022692"/>
    </source>
</evidence>
<dbReference type="GO" id="GO:0005975">
    <property type="term" value="P:carbohydrate metabolic process"/>
    <property type="evidence" value="ECO:0007669"/>
    <property type="project" value="InterPro"/>
</dbReference>
<gene>
    <name evidence="14" type="ORF">MCOR_43992</name>
</gene>
<dbReference type="Pfam" id="PF13733">
    <property type="entry name" value="Glyco_transf_7N"/>
    <property type="match status" value="1"/>
</dbReference>
<protein>
    <recommendedName>
        <fullName evidence="11">Beta-1,4-galactosyltransferase</fullName>
        <ecNumber evidence="11">2.4.1.-</ecNumber>
    </recommendedName>
</protein>
<comment type="pathway">
    <text evidence="2 11">Protein modification; protein glycosylation.</text>
</comment>
<evidence type="ECO:0000313" key="15">
    <source>
        <dbReference type="Proteomes" id="UP000507470"/>
    </source>
</evidence>
<dbReference type="GO" id="GO:0016020">
    <property type="term" value="C:membrane"/>
    <property type="evidence" value="ECO:0007669"/>
    <property type="project" value="UniProtKB-SubCell"/>
</dbReference>
<dbReference type="InterPro" id="IPR027995">
    <property type="entry name" value="Galactosyl_T_N"/>
</dbReference>
<dbReference type="Gene3D" id="3.90.550.10">
    <property type="entry name" value="Spore Coat Polysaccharide Biosynthesis Protein SpsA, Chain A"/>
    <property type="match status" value="1"/>
</dbReference>
<dbReference type="SUPFAM" id="SSF53448">
    <property type="entry name" value="Nucleotide-diphospho-sugar transferases"/>
    <property type="match status" value="1"/>
</dbReference>
<evidence type="ECO:0000256" key="1">
    <source>
        <dbReference type="ARBA" id="ARBA00004606"/>
    </source>
</evidence>